<dbReference type="PANTHER" id="PTHR31126">
    <property type="entry name" value="TYROSINE-PROTEIN PHOSPHATASE"/>
    <property type="match status" value="1"/>
</dbReference>
<evidence type="ECO:0000256" key="4">
    <source>
        <dbReference type="ARBA" id="ARBA00047342"/>
    </source>
</evidence>
<feature type="domain" description="Tyrosine-protein phosphatase" evidence="8">
    <location>
        <begin position="14"/>
        <end position="167"/>
    </location>
</feature>
<evidence type="ECO:0000313" key="9">
    <source>
        <dbReference type="EMBL" id="RPB10295.1"/>
    </source>
</evidence>
<dbReference type="EC" id="3.6.1.52" evidence="1"/>
<dbReference type="InterPro" id="IPR020428">
    <property type="entry name" value="PFA-DSPs"/>
</dbReference>
<comment type="similarity">
    <text evidence="3">Belongs to the protein-tyrosine phosphatase family. Atypical dual-specificity phosphatase Siw14-like subfamily.</text>
</comment>
<name>A0A3N4KWX3_9PEZI</name>
<dbReference type="EMBL" id="ML119144">
    <property type="protein sequence ID" value="RPB10295.1"/>
    <property type="molecule type" value="Genomic_DNA"/>
</dbReference>
<dbReference type="AlphaFoldDB" id="A0A3N4KWX3"/>
<dbReference type="FunCoup" id="A0A3N4KWX3">
    <property type="interactions" value="131"/>
</dbReference>
<reference evidence="9 10" key="1">
    <citation type="journal article" date="2018" name="Nat. Ecol. Evol.">
        <title>Pezizomycetes genomes reveal the molecular basis of ectomycorrhizal truffle lifestyle.</title>
        <authorList>
            <person name="Murat C."/>
            <person name="Payen T."/>
            <person name="Noel B."/>
            <person name="Kuo A."/>
            <person name="Morin E."/>
            <person name="Chen J."/>
            <person name="Kohler A."/>
            <person name="Krizsan K."/>
            <person name="Balestrini R."/>
            <person name="Da Silva C."/>
            <person name="Montanini B."/>
            <person name="Hainaut M."/>
            <person name="Levati E."/>
            <person name="Barry K.W."/>
            <person name="Belfiori B."/>
            <person name="Cichocki N."/>
            <person name="Clum A."/>
            <person name="Dockter R.B."/>
            <person name="Fauchery L."/>
            <person name="Guy J."/>
            <person name="Iotti M."/>
            <person name="Le Tacon F."/>
            <person name="Lindquist E.A."/>
            <person name="Lipzen A."/>
            <person name="Malagnac F."/>
            <person name="Mello A."/>
            <person name="Molinier V."/>
            <person name="Miyauchi S."/>
            <person name="Poulain J."/>
            <person name="Riccioni C."/>
            <person name="Rubini A."/>
            <person name="Sitrit Y."/>
            <person name="Splivallo R."/>
            <person name="Traeger S."/>
            <person name="Wang M."/>
            <person name="Zifcakova L."/>
            <person name="Wipf D."/>
            <person name="Zambonelli A."/>
            <person name="Paolocci F."/>
            <person name="Nowrousian M."/>
            <person name="Ottonello S."/>
            <person name="Baldrian P."/>
            <person name="Spatafora J.W."/>
            <person name="Henrissat B."/>
            <person name="Nagy L.G."/>
            <person name="Aury J.M."/>
            <person name="Wincker P."/>
            <person name="Grigoriev I.V."/>
            <person name="Bonfante P."/>
            <person name="Martin F.M."/>
        </authorList>
    </citation>
    <scope>NUCLEOTIDE SEQUENCE [LARGE SCALE GENOMIC DNA]</scope>
    <source>
        <strain evidence="9 10">CCBAS932</strain>
    </source>
</reference>
<dbReference type="InParanoid" id="A0A3N4KWX3"/>
<dbReference type="PRINTS" id="PR01911">
    <property type="entry name" value="PFDSPHPHTASE"/>
</dbReference>
<proteinExistence type="inferred from homology"/>
<dbReference type="SUPFAM" id="SSF52799">
    <property type="entry name" value="(Phosphotyrosine protein) phosphatases II"/>
    <property type="match status" value="1"/>
</dbReference>
<comment type="catalytic activity">
    <reaction evidence="6">
        <text>1,5-bis(diphospho)-1D-myo-inositol 2,3,4,6-tetrakisphosphate + H2O = 1-diphospho-1D-myo-inositol 2,3,4,5,6-pentakisphosphate + phosphate + 2 H(+)</text>
        <dbReference type="Rhea" id="RHEA:79699"/>
        <dbReference type="ChEBI" id="CHEBI:15377"/>
        <dbReference type="ChEBI" id="CHEBI:15378"/>
        <dbReference type="ChEBI" id="CHEBI:43474"/>
        <dbReference type="ChEBI" id="CHEBI:74946"/>
        <dbReference type="ChEBI" id="CHEBI:77983"/>
        <dbReference type="EC" id="3.6.1.52"/>
    </reaction>
    <physiologicalReaction direction="left-to-right" evidence="6">
        <dbReference type="Rhea" id="RHEA:79700"/>
    </physiologicalReaction>
</comment>
<dbReference type="InterPro" id="IPR029021">
    <property type="entry name" value="Prot-tyrosine_phosphatase-like"/>
</dbReference>
<dbReference type="Proteomes" id="UP000277580">
    <property type="component" value="Unassembled WGS sequence"/>
</dbReference>
<dbReference type="STRING" id="1392247.A0A3N4KWX3"/>
<evidence type="ECO:0000259" key="8">
    <source>
        <dbReference type="PROSITE" id="PS50054"/>
    </source>
</evidence>
<dbReference type="PROSITE" id="PS00383">
    <property type="entry name" value="TYR_PHOSPHATASE_1"/>
    <property type="match status" value="1"/>
</dbReference>
<evidence type="ECO:0000256" key="6">
    <source>
        <dbReference type="ARBA" id="ARBA00047927"/>
    </source>
</evidence>
<evidence type="ECO:0000256" key="1">
    <source>
        <dbReference type="ARBA" id="ARBA00012527"/>
    </source>
</evidence>
<dbReference type="PANTHER" id="PTHR31126:SF48">
    <property type="entry name" value="INOSITOL PHOSPHATASE SIW14"/>
    <property type="match status" value="1"/>
</dbReference>
<dbReference type="GO" id="GO:0016791">
    <property type="term" value="F:phosphatase activity"/>
    <property type="evidence" value="ECO:0007669"/>
    <property type="project" value="InterPro"/>
</dbReference>
<sequence>MSVSLNDGFAPPANFALVGGGGVYRSSFPRVENFGYLRRLGLKSVLTLVGEPYPEENLKFMKQCGITHFQIGMPGNKEPFVNIPDEKLSAALKVVLDRRNHPILIHCNKGKHRTGCVVGCLRKLQAWSLTLIFDEYRRFADPKSRALDQLKIELYKEEACMGIAKQWGWMPEMMTGGGCSYQECTDGIGGCGCGGLEVQAL</sequence>
<protein>
    <recommendedName>
        <fullName evidence="1">diphosphoinositol-polyphosphate diphosphatase</fullName>
        <ecNumber evidence="1">3.6.1.52</ecNumber>
    </recommendedName>
</protein>
<dbReference type="InterPro" id="IPR020422">
    <property type="entry name" value="TYR_PHOSPHATASE_DUAL_dom"/>
</dbReference>
<dbReference type="InterPro" id="IPR004861">
    <property type="entry name" value="Siw14-like"/>
</dbReference>
<keyword evidence="2" id="KW-0378">Hydrolase</keyword>
<evidence type="ECO:0000256" key="5">
    <source>
        <dbReference type="ARBA" id="ARBA00047562"/>
    </source>
</evidence>
<dbReference type="Pfam" id="PF03162">
    <property type="entry name" value="Y_phosphatase2"/>
    <property type="match status" value="1"/>
</dbReference>
<dbReference type="GO" id="GO:0005737">
    <property type="term" value="C:cytoplasm"/>
    <property type="evidence" value="ECO:0007669"/>
    <property type="project" value="TreeGrafter"/>
</dbReference>
<dbReference type="GO" id="GO:0052840">
    <property type="term" value="F:inositol diphosphate tetrakisphosphate diphosphatase activity"/>
    <property type="evidence" value="ECO:0007669"/>
    <property type="project" value="TreeGrafter"/>
</dbReference>
<dbReference type="OrthoDB" id="6375174at2759"/>
<keyword evidence="10" id="KW-1185">Reference proteome</keyword>
<dbReference type="FunFam" id="3.90.190.10:FF:000024">
    <property type="entry name" value="probable tyrosine-protein phosphatase At1g05000"/>
    <property type="match status" value="1"/>
</dbReference>
<evidence type="ECO:0000256" key="2">
    <source>
        <dbReference type="ARBA" id="ARBA00022801"/>
    </source>
</evidence>
<evidence type="ECO:0000256" key="3">
    <source>
        <dbReference type="ARBA" id="ARBA00044949"/>
    </source>
</evidence>
<dbReference type="CDD" id="cd14528">
    <property type="entry name" value="PFA-DSP_Siw14"/>
    <property type="match status" value="1"/>
</dbReference>
<gene>
    <name evidence="9" type="ORF">P167DRAFT_491116</name>
</gene>
<dbReference type="InterPro" id="IPR016130">
    <property type="entry name" value="Tyr_Pase_AS"/>
</dbReference>
<comment type="catalytic activity">
    <reaction evidence="7">
        <text>6-diphospho-1D-myo-inositol pentakisphosphate + H2O = 1D-myo-inositol hexakisphosphate + phosphate + H(+)</text>
        <dbReference type="Rhea" id="RHEA:79703"/>
        <dbReference type="ChEBI" id="CHEBI:15377"/>
        <dbReference type="ChEBI" id="CHEBI:15378"/>
        <dbReference type="ChEBI" id="CHEBI:43474"/>
        <dbReference type="ChEBI" id="CHEBI:58130"/>
        <dbReference type="ChEBI" id="CHEBI:230534"/>
        <dbReference type="EC" id="3.6.1.52"/>
    </reaction>
    <physiologicalReaction direction="left-to-right" evidence="7">
        <dbReference type="Rhea" id="RHEA:79704"/>
    </physiologicalReaction>
</comment>
<dbReference type="PROSITE" id="PS50054">
    <property type="entry name" value="TYR_PHOSPHATASE_DUAL"/>
    <property type="match status" value="1"/>
</dbReference>
<evidence type="ECO:0000313" key="10">
    <source>
        <dbReference type="Proteomes" id="UP000277580"/>
    </source>
</evidence>
<dbReference type="Gene3D" id="3.90.190.10">
    <property type="entry name" value="Protein tyrosine phosphatase superfamily"/>
    <property type="match status" value="1"/>
</dbReference>
<comment type="catalytic activity">
    <reaction evidence="5">
        <text>3,5-bis(diphospho)-1D-myo-inositol 1,2,4,6-tetrakisphosphate + H2O = 3-diphospho-1D-myo-inositol 1,2,4,5,6-pentakisphosphate + phosphate + 2 H(+)</text>
        <dbReference type="Rhea" id="RHEA:56312"/>
        <dbReference type="ChEBI" id="CHEBI:15377"/>
        <dbReference type="ChEBI" id="CHEBI:15378"/>
        <dbReference type="ChEBI" id="CHEBI:43474"/>
        <dbReference type="ChEBI" id="CHEBI:140372"/>
        <dbReference type="ChEBI" id="CHEBI:140374"/>
        <dbReference type="EC" id="3.6.1.52"/>
    </reaction>
    <physiologicalReaction direction="left-to-right" evidence="5">
        <dbReference type="Rhea" id="RHEA:56313"/>
    </physiologicalReaction>
</comment>
<accession>A0A3N4KWX3</accession>
<evidence type="ECO:0000256" key="7">
    <source>
        <dbReference type="ARBA" id="ARBA00048424"/>
    </source>
</evidence>
<comment type="catalytic activity">
    <reaction evidence="4">
        <text>5-diphospho-1D-myo-inositol 1,2,3,4,6-pentakisphosphate + H2O = 1D-myo-inositol hexakisphosphate + phosphate + H(+)</text>
        <dbReference type="Rhea" id="RHEA:22384"/>
        <dbReference type="ChEBI" id="CHEBI:15377"/>
        <dbReference type="ChEBI" id="CHEBI:15378"/>
        <dbReference type="ChEBI" id="CHEBI:43474"/>
        <dbReference type="ChEBI" id="CHEBI:58130"/>
        <dbReference type="ChEBI" id="CHEBI:58628"/>
        <dbReference type="EC" id="3.6.1.52"/>
    </reaction>
    <physiologicalReaction direction="left-to-right" evidence="4">
        <dbReference type="Rhea" id="RHEA:22385"/>
    </physiologicalReaction>
</comment>
<organism evidence="9 10">
    <name type="scientific">Morchella conica CCBAS932</name>
    <dbReference type="NCBI Taxonomy" id="1392247"/>
    <lineage>
        <taxon>Eukaryota</taxon>
        <taxon>Fungi</taxon>
        <taxon>Dikarya</taxon>
        <taxon>Ascomycota</taxon>
        <taxon>Pezizomycotina</taxon>
        <taxon>Pezizomycetes</taxon>
        <taxon>Pezizales</taxon>
        <taxon>Morchellaceae</taxon>
        <taxon>Morchella</taxon>
    </lineage>
</organism>